<dbReference type="AlphaFoldDB" id="A0A2T3W448"/>
<reference evidence="1 2" key="1">
    <citation type="submission" date="2018-03" db="EMBL/GenBank/DDBJ databases">
        <title>Draft genome of Deinococcus sp. OD32.</title>
        <authorList>
            <person name="Wang X.-P."/>
            <person name="Du Z.-J."/>
        </authorList>
    </citation>
    <scope>NUCLEOTIDE SEQUENCE [LARGE SCALE GENOMIC DNA]</scope>
    <source>
        <strain evidence="1 2">OD32</strain>
    </source>
</reference>
<dbReference type="OrthoDB" id="57990at2"/>
<sequence>MALGLALAALGLGLAWHGAERTLTPGMSVQNTPLQVPLDGPLPLDLASSAALSFSGDRVNVALSPLPPGSPMAVQGAARHRARNPVQAEVSRQGRAITAQVTLNVQPYSVRGVVLGGPEPVQHTLSLALARGLPLTLGSVTTSGDQRLQLTPLRVRALTLRSDSGDLTLGLPARPAGPVSVVTRSGDVTLNAPPGSAPDAVRVNTASGGLRLNLAGMRTQTLGVGSDSGDLRLTLPVILGRATVTTATGHVTVSATPLTRGTLDIRTQGGRVTLRLPPRLSTRVRFADRDTLTWPRTQAPSPTPALDVFVDAPRSDFTLVPLEETP</sequence>
<gene>
    <name evidence="1" type="ORF">C8263_16610</name>
</gene>
<keyword evidence="2" id="KW-1185">Reference proteome</keyword>
<comment type="caution">
    <text evidence="1">The sequence shown here is derived from an EMBL/GenBank/DDBJ whole genome shotgun (WGS) entry which is preliminary data.</text>
</comment>
<evidence type="ECO:0000313" key="1">
    <source>
        <dbReference type="EMBL" id="PTA66681.1"/>
    </source>
</evidence>
<dbReference type="Proteomes" id="UP000240317">
    <property type="component" value="Unassembled WGS sequence"/>
</dbReference>
<proteinExistence type="predicted"/>
<evidence type="ECO:0000313" key="2">
    <source>
        <dbReference type="Proteomes" id="UP000240317"/>
    </source>
</evidence>
<protein>
    <submittedName>
        <fullName evidence="1">Uncharacterized protein</fullName>
    </submittedName>
</protein>
<organism evidence="1 2">
    <name type="scientific">Deinococcus arcticus</name>
    <dbReference type="NCBI Taxonomy" id="2136176"/>
    <lineage>
        <taxon>Bacteria</taxon>
        <taxon>Thermotogati</taxon>
        <taxon>Deinococcota</taxon>
        <taxon>Deinococci</taxon>
        <taxon>Deinococcales</taxon>
        <taxon>Deinococcaceae</taxon>
        <taxon>Deinococcus</taxon>
    </lineage>
</organism>
<accession>A0A2T3W448</accession>
<dbReference type="EMBL" id="PYSV01000022">
    <property type="protein sequence ID" value="PTA66681.1"/>
    <property type="molecule type" value="Genomic_DNA"/>
</dbReference>
<name>A0A2T3W448_9DEIO</name>